<gene>
    <name evidence="2" type="ORF">SAMN05660477_00537</name>
</gene>
<dbReference type="EMBL" id="FUYZ01000001">
    <property type="protein sequence ID" value="SKB65742.1"/>
    <property type="molecule type" value="Genomic_DNA"/>
</dbReference>
<dbReference type="InterPro" id="IPR030395">
    <property type="entry name" value="GP_PDE_dom"/>
</dbReference>
<proteinExistence type="predicted"/>
<protein>
    <submittedName>
        <fullName evidence="2">Glycerophosphoryl diester phosphodiesterase</fullName>
    </submittedName>
</protein>
<dbReference type="PANTHER" id="PTHR46211">
    <property type="entry name" value="GLYCEROPHOSPHORYL DIESTER PHOSPHODIESTERASE"/>
    <property type="match status" value="1"/>
</dbReference>
<organism evidence="2 3">
    <name type="scientific">Soonwooa buanensis</name>
    <dbReference type="NCBI Taxonomy" id="619805"/>
    <lineage>
        <taxon>Bacteria</taxon>
        <taxon>Pseudomonadati</taxon>
        <taxon>Bacteroidota</taxon>
        <taxon>Flavobacteriia</taxon>
        <taxon>Flavobacteriales</taxon>
        <taxon>Weeksellaceae</taxon>
        <taxon>Chryseobacterium group</taxon>
        <taxon>Soonwooa</taxon>
    </lineage>
</organism>
<dbReference type="Gene3D" id="3.20.20.190">
    <property type="entry name" value="Phosphatidylinositol (PI) phosphodiesterase"/>
    <property type="match status" value="1"/>
</dbReference>
<accession>A0A1T5D224</accession>
<dbReference type="SUPFAM" id="SSF51695">
    <property type="entry name" value="PLC-like phosphodiesterases"/>
    <property type="match status" value="1"/>
</dbReference>
<dbReference type="STRING" id="619805.SAMN05660477_00537"/>
<dbReference type="Pfam" id="PF03009">
    <property type="entry name" value="GDPD"/>
    <property type="match status" value="1"/>
</dbReference>
<dbReference type="GO" id="GO:0008081">
    <property type="term" value="F:phosphoric diester hydrolase activity"/>
    <property type="evidence" value="ECO:0007669"/>
    <property type="project" value="InterPro"/>
</dbReference>
<evidence type="ECO:0000313" key="2">
    <source>
        <dbReference type="EMBL" id="SKB65742.1"/>
    </source>
</evidence>
<dbReference type="RefSeq" id="WP_079665803.1">
    <property type="nucleotide sequence ID" value="NZ_FUYZ01000001.1"/>
</dbReference>
<feature type="domain" description="GP-PDE" evidence="1">
    <location>
        <begin position="4"/>
        <end position="232"/>
    </location>
</feature>
<evidence type="ECO:0000313" key="3">
    <source>
        <dbReference type="Proteomes" id="UP000191112"/>
    </source>
</evidence>
<keyword evidence="3" id="KW-1185">Reference proteome</keyword>
<name>A0A1T5D224_9FLAO</name>
<dbReference type="OrthoDB" id="9809583at2"/>
<dbReference type="AlphaFoldDB" id="A0A1T5D224"/>
<dbReference type="PANTHER" id="PTHR46211:SF1">
    <property type="entry name" value="GLYCEROPHOSPHODIESTER PHOSPHODIESTERASE, CYTOPLASMIC"/>
    <property type="match status" value="1"/>
</dbReference>
<dbReference type="GO" id="GO:0006629">
    <property type="term" value="P:lipid metabolic process"/>
    <property type="evidence" value="ECO:0007669"/>
    <property type="project" value="InterPro"/>
</dbReference>
<dbReference type="InterPro" id="IPR017946">
    <property type="entry name" value="PLC-like_Pdiesterase_TIM-brl"/>
</dbReference>
<reference evidence="2 3" key="1">
    <citation type="submission" date="2017-02" db="EMBL/GenBank/DDBJ databases">
        <authorList>
            <person name="Peterson S.W."/>
        </authorList>
    </citation>
    <scope>NUCLEOTIDE SEQUENCE [LARGE SCALE GENOMIC DNA]</scope>
    <source>
        <strain evidence="2 3">DSM 22323</strain>
    </source>
</reference>
<evidence type="ECO:0000259" key="1">
    <source>
        <dbReference type="PROSITE" id="PS51704"/>
    </source>
</evidence>
<dbReference type="PROSITE" id="PS51704">
    <property type="entry name" value="GP_PDE"/>
    <property type="match status" value="1"/>
</dbReference>
<sequence>MKKTQIIAHRGFWKTNPETSENSIQALKNAQELQVYGSEFDVQMTKDAELIVFHDEWIDDLEIAETNFEDLKDLRLSNAENIPTLEDYLIQGKKASNCKLIVELKPCKTKELEYLMVKKALELIQKYDLENQREFISFSLNICKTIKKEKPNFIVFYLNGDLNPQELKEAGLDGFDYDFELLLANLNWISEAQNLGLKTNSWTVNDSEIFRKLSDAGIDFITTNTPDVFVNE</sequence>
<dbReference type="Proteomes" id="UP000191112">
    <property type="component" value="Unassembled WGS sequence"/>
</dbReference>